<organism evidence="1">
    <name type="scientific">Cassava frogskin virus</name>
    <dbReference type="NCBI Taxonomy" id="344905"/>
    <lineage>
        <taxon>Viruses</taxon>
        <taxon>Riboviria</taxon>
        <taxon>Orthornavirae</taxon>
        <taxon>Duplornaviricota</taxon>
        <taxon>Resentoviricetes</taxon>
        <taxon>Reovirales</taxon>
    </lineage>
</organism>
<proteinExistence type="predicted"/>
<protein>
    <submittedName>
        <fullName evidence="1">Putative nonstructural protein</fullName>
    </submittedName>
</protein>
<name>Q0R328_9REOV</name>
<feature type="non-terminal residue" evidence="1">
    <location>
        <position position="181"/>
    </location>
</feature>
<feature type="non-terminal residue" evidence="1">
    <location>
        <position position="1"/>
    </location>
</feature>
<sequence>QGQAVKILKCPVWDNVIKYMSTGEMDLTTKQIASDVGITFNDFKAPTFSTSGAVILPTKGGIKVYVPTENDGFAPRTNNRALNVQNLSDIKVGNAISVEGKYQGIVIPWDKGGKQVVEFAEIILSSFHQLFGNNYGVEKSQRVRELMGLYSNYEANFILQIARFIMVSTVLMFNGQKLAST</sequence>
<dbReference type="EMBL" id="DQ139873">
    <property type="protein sequence ID" value="ABA46930.1"/>
    <property type="molecule type" value="Genomic_RNA"/>
</dbReference>
<accession>Q0R328</accession>
<evidence type="ECO:0000313" key="1">
    <source>
        <dbReference type="EMBL" id="ABA46930.1"/>
    </source>
</evidence>
<reference evidence="1" key="1">
    <citation type="journal article" date="2008" name="J. Phytopathol.">
        <title>Identification of Three Strains of a Virus Associated with Cassava Plants Affected by Frogskin Disease.</title>
        <authorList>
            <person name="Calvert L.A."/>
            <person name="Cuervo M."/>
            <person name="Lozano I."/>
            <person name="Villarreal N."/>
            <person name="Arroyave J."/>
        </authorList>
    </citation>
    <scope>NUCLEOTIDE SEQUENCE</scope>
</reference>